<gene>
    <name evidence="7" type="primary">Spag4</name>
    <name evidence="7" type="ORF">ANHRUF_R07963</name>
</gene>
<evidence type="ECO:0000259" key="6">
    <source>
        <dbReference type="PROSITE" id="PS51469"/>
    </source>
</evidence>
<dbReference type="PANTHER" id="PTHR12911">
    <property type="entry name" value="SAD1/UNC-84-LIKE PROTEIN-RELATED"/>
    <property type="match status" value="1"/>
</dbReference>
<dbReference type="GO" id="GO:0005637">
    <property type="term" value="C:nuclear inner membrane"/>
    <property type="evidence" value="ECO:0007669"/>
    <property type="project" value="UniProtKB-SubCell"/>
</dbReference>
<keyword evidence="8" id="KW-1185">Reference proteome</keyword>
<organism evidence="7 8">
    <name type="scientific">Anhinga rufa</name>
    <name type="common">African darter</name>
    <dbReference type="NCBI Taxonomy" id="317792"/>
    <lineage>
        <taxon>Eukaryota</taxon>
        <taxon>Metazoa</taxon>
        <taxon>Chordata</taxon>
        <taxon>Craniata</taxon>
        <taxon>Vertebrata</taxon>
        <taxon>Euteleostomi</taxon>
        <taxon>Archelosauria</taxon>
        <taxon>Archosauria</taxon>
        <taxon>Dinosauria</taxon>
        <taxon>Saurischia</taxon>
        <taxon>Theropoda</taxon>
        <taxon>Coelurosauria</taxon>
        <taxon>Aves</taxon>
        <taxon>Neognathae</taxon>
        <taxon>Neoaves</taxon>
        <taxon>Aequornithes</taxon>
        <taxon>Suliformes</taxon>
        <taxon>Anhingidae</taxon>
        <taxon>Anhinga</taxon>
    </lineage>
</organism>
<dbReference type="PROSITE" id="PS51469">
    <property type="entry name" value="SUN"/>
    <property type="match status" value="1"/>
</dbReference>
<feature type="chain" id="PRO_5029444949" evidence="5">
    <location>
        <begin position="24"/>
        <end position="146"/>
    </location>
</feature>
<keyword evidence="5" id="KW-0732">Signal</keyword>
<evidence type="ECO:0000256" key="5">
    <source>
        <dbReference type="SAM" id="SignalP"/>
    </source>
</evidence>
<evidence type="ECO:0000313" key="7">
    <source>
        <dbReference type="EMBL" id="NXT91131.1"/>
    </source>
</evidence>
<proteinExistence type="predicted"/>
<dbReference type="AlphaFoldDB" id="A0A7L3GFJ6"/>
<keyword evidence="2" id="KW-0812">Transmembrane</keyword>
<dbReference type="Pfam" id="PF07738">
    <property type="entry name" value="Sad1_UNC"/>
    <property type="match status" value="1"/>
</dbReference>
<dbReference type="InterPro" id="IPR045119">
    <property type="entry name" value="SUN1-5"/>
</dbReference>
<feature type="non-terminal residue" evidence="7">
    <location>
        <position position="1"/>
    </location>
</feature>
<name>A0A7L3GFJ6_9AVES</name>
<evidence type="ECO:0000256" key="4">
    <source>
        <dbReference type="ARBA" id="ARBA00023136"/>
    </source>
</evidence>
<keyword evidence="4" id="KW-0472">Membrane</keyword>
<dbReference type="EMBL" id="VZTV01057524">
    <property type="protein sequence ID" value="NXT91131.1"/>
    <property type="molecule type" value="Genomic_DNA"/>
</dbReference>
<keyword evidence="3" id="KW-1133">Transmembrane helix</keyword>
<evidence type="ECO:0000313" key="8">
    <source>
        <dbReference type="Proteomes" id="UP000528690"/>
    </source>
</evidence>
<protein>
    <submittedName>
        <fullName evidence="7">SPAG4 protein</fullName>
    </submittedName>
</protein>
<dbReference type="OrthoDB" id="342281at2759"/>
<feature type="domain" description="SUN" evidence="6">
    <location>
        <begin position="1"/>
        <end position="136"/>
    </location>
</feature>
<dbReference type="Proteomes" id="UP000528690">
    <property type="component" value="Unassembled WGS sequence"/>
</dbReference>
<comment type="caution">
    <text evidence="7">The sequence shown here is derived from an EMBL/GenBank/DDBJ whole genome shotgun (WGS) entry which is preliminary data.</text>
</comment>
<dbReference type="PANTHER" id="PTHR12911:SF24">
    <property type="entry name" value="SUN DOMAIN-CONTAINING PROTEIN 3"/>
    <property type="match status" value="1"/>
</dbReference>
<evidence type="ECO:0000256" key="1">
    <source>
        <dbReference type="ARBA" id="ARBA00004540"/>
    </source>
</evidence>
<reference evidence="7 8" key="1">
    <citation type="submission" date="2019-09" db="EMBL/GenBank/DDBJ databases">
        <title>Bird 10,000 Genomes (B10K) Project - Family phase.</title>
        <authorList>
            <person name="Zhang G."/>
        </authorList>
    </citation>
    <scope>NUCLEOTIDE SEQUENCE [LARGE SCALE GENOMIC DNA]</scope>
    <source>
        <strain evidence="7">B10K-DU-029-28</strain>
    </source>
</reference>
<accession>A0A7L3GFJ6</accession>
<dbReference type="Gene3D" id="2.60.120.260">
    <property type="entry name" value="Galactose-binding domain-like"/>
    <property type="match status" value="1"/>
</dbReference>
<dbReference type="GO" id="GO:0034993">
    <property type="term" value="C:meiotic nuclear membrane microtubule tethering complex"/>
    <property type="evidence" value="ECO:0007669"/>
    <property type="project" value="TreeGrafter"/>
</dbReference>
<feature type="signal peptide" evidence="5">
    <location>
        <begin position="1"/>
        <end position="23"/>
    </location>
</feature>
<comment type="subcellular location">
    <subcellularLocation>
        <location evidence="1">Nucleus inner membrane</location>
    </subcellularLocation>
</comment>
<sequence>VLLAAHECSGLHHALAFIALALCFQPDASPGYCWPFQGLWSEVLIWLPTQIELTTITIQHTSKIAFLLGTGVDEEGADKTLLRTFIYAMQKDPTQSFPLQNGFSRIFCFSRFVIQSNCRKPGYTCIYQVQMHGKIVGMNAIGQAHV</sequence>
<dbReference type="GO" id="GO:0043495">
    <property type="term" value="F:protein-membrane adaptor activity"/>
    <property type="evidence" value="ECO:0007669"/>
    <property type="project" value="TreeGrafter"/>
</dbReference>
<dbReference type="InterPro" id="IPR012919">
    <property type="entry name" value="SUN_dom"/>
</dbReference>
<evidence type="ECO:0000256" key="3">
    <source>
        <dbReference type="ARBA" id="ARBA00022989"/>
    </source>
</evidence>
<feature type="non-terminal residue" evidence="7">
    <location>
        <position position="146"/>
    </location>
</feature>
<evidence type="ECO:0000256" key="2">
    <source>
        <dbReference type="ARBA" id="ARBA00022692"/>
    </source>
</evidence>